<dbReference type="EMBL" id="CP136337">
    <property type="protein sequence ID" value="WOB11181.1"/>
    <property type="molecule type" value="Genomic_DNA"/>
</dbReference>
<sequence>MSEPSAEKLKTRRVSVLLSQKAENHLVKRVRVYGDITRLVLEAIAATNLTTLTLERRRKTRGPDKPEYVPRQVVMPQDVHDALRKAVKSRKTSLNALVSSAIVHHFDTKTDKT</sequence>
<keyword evidence="1" id="KW-0614">Plasmid</keyword>
<gene>
    <name evidence="1" type="ORF">RXV79_27500</name>
</gene>
<proteinExistence type="predicted"/>
<evidence type="ECO:0008006" key="3">
    <source>
        <dbReference type="Google" id="ProtNLM"/>
    </source>
</evidence>
<accession>A0ABZ0D310</accession>
<keyword evidence="2" id="KW-1185">Reference proteome</keyword>
<geneLocation type="plasmid" evidence="1 2">
    <name>unnamed1</name>
</geneLocation>
<reference evidence="1 2" key="1">
    <citation type="submission" date="2023-10" db="EMBL/GenBank/DDBJ databases">
        <title>Bacteria for the degradation of biodegradable plastic PBAT(Polybutylene adipate terephthalate).</title>
        <authorList>
            <person name="Weon H.-Y."/>
            <person name="Yeon J."/>
        </authorList>
    </citation>
    <scope>NUCLEOTIDE SEQUENCE [LARGE SCALE GENOMIC DNA]</scope>
    <source>
        <strain evidence="1 2">SBD 7-3</strain>
        <plasmid evidence="1 2">unnamed1</plasmid>
    </source>
</reference>
<evidence type="ECO:0000313" key="2">
    <source>
        <dbReference type="Proteomes" id="UP001303946"/>
    </source>
</evidence>
<evidence type="ECO:0000313" key="1">
    <source>
        <dbReference type="EMBL" id="WOB11181.1"/>
    </source>
</evidence>
<dbReference type="Proteomes" id="UP001303946">
    <property type="component" value="Plasmid unnamed1"/>
</dbReference>
<protein>
    <recommendedName>
        <fullName evidence="3">Ribbon-helix-helix protein CopG domain-containing protein</fullName>
    </recommendedName>
</protein>
<organism evidence="1 2">
    <name type="scientific">Piscinibacter gummiphilus</name>
    <dbReference type="NCBI Taxonomy" id="946333"/>
    <lineage>
        <taxon>Bacteria</taxon>
        <taxon>Pseudomonadati</taxon>
        <taxon>Pseudomonadota</taxon>
        <taxon>Betaproteobacteria</taxon>
        <taxon>Burkholderiales</taxon>
        <taxon>Sphaerotilaceae</taxon>
        <taxon>Piscinibacter</taxon>
    </lineage>
</organism>
<name>A0ABZ0D310_9BURK</name>
<dbReference type="RefSeq" id="WP_316704359.1">
    <property type="nucleotide sequence ID" value="NZ_CP136337.1"/>
</dbReference>